<evidence type="ECO:0000256" key="8">
    <source>
        <dbReference type="RuleBase" id="RU004057"/>
    </source>
</evidence>
<gene>
    <name evidence="11" type="ORF">HCZ30_13880</name>
</gene>
<feature type="transmembrane region" description="Helical" evidence="9">
    <location>
        <begin position="20"/>
        <end position="37"/>
    </location>
</feature>
<dbReference type="InterPro" id="IPR050790">
    <property type="entry name" value="ExbB/TolQ_transport"/>
</dbReference>
<evidence type="ECO:0000313" key="12">
    <source>
        <dbReference type="Proteomes" id="UP000709466"/>
    </source>
</evidence>
<evidence type="ECO:0000313" key="11">
    <source>
        <dbReference type="EMBL" id="NIY73517.1"/>
    </source>
</evidence>
<dbReference type="InterPro" id="IPR002898">
    <property type="entry name" value="MotA_ExbB_proton_chnl"/>
</dbReference>
<keyword evidence="6 9" id="KW-1133">Transmembrane helix</keyword>
<comment type="subcellular location">
    <subcellularLocation>
        <location evidence="1">Cell membrane</location>
        <topology evidence="1">Multi-pass membrane protein</topology>
    </subcellularLocation>
    <subcellularLocation>
        <location evidence="8">Membrane</location>
        <topology evidence="8">Multi-pass membrane protein</topology>
    </subcellularLocation>
</comment>
<accession>A0ABX0W282</accession>
<keyword evidence="4 9" id="KW-0812">Transmembrane</keyword>
<feature type="transmembrane region" description="Helical" evidence="9">
    <location>
        <begin position="125"/>
        <end position="148"/>
    </location>
</feature>
<organism evidence="11 12">
    <name type="scientific">Marivivens donghaensis</name>
    <dbReference type="NCBI Taxonomy" id="1699413"/>
    <lineage>
        <taxon>Bacteria</taxon>
        <taxon>Pseudomonadati</taxon>
        <taxon>Pseudomonadota</taxon>
        <taxon>Alphaproteobacteria</taxon>
        <taxon>Rhodobacterales</taxon>
        <taxon>Paracoccaceae</taxon>
        <taxon>Marivivens group</taxon>
        <taxon>Marivivens</taxon>
    </lineage>
</organism>
<comment type="similarity">
    <text evidence="8">Belongs to the exbB/tolQ family.</text>
</comment>
<reference evidence="11 12" key="1">
    <citation type="submission" date="2020-03" db="EMBL/GenBank/DDBJ databases">
        <title>Bacterial isolates of synthetic phycosphere.</title>
        <authorList>
            <person name="Fu H."/>
            <person name="Moran M.A."/>
        </authorList>
    </citation>
    <scope>NUCLEOTIDE SEQUENCE [LARGE SCALE GENOMIC DNA]</scope>
    <source>
        <strain evidence="11 12">HF1</strain>
    </source>
</reference>
<sequence>MPQTVDFAAAFRLIVDAGPSIWALTALSIVAVALILWKISQLVRLGAWNGGRATQTALRRMEQGDREAARKLLLGRRTLRARIVSYAMTTRLFGGLPESAAREDTERFAAAYLERTRAGLRPLELVVTIAPLLGLLGTVLGMIDAFQALQDSGASADPSDLAGGIWEALLTTAYGMAIAIPASIALTWFEGIADRLRHEIEDGATRVFVYASKAGL</sequence>
<evidence type="ECO:0000259" key="10">
    <source>
        <dbReference type="Pfam" id="PF01618"/>
    </source>
</evidence>
<protein>
    <submittedName>
        <fullName evidence="11">MotA/TolQ/ExbB proton channel family protein</fullName>
    </submittedName>
</protein>
<dbReference type="Pfam" id="PF01618">
    <property type="entry name" value="MotA_ExbB"/>
    <property type="match status" value="1"/>
</dbReference>
<dbReference type="RefSeq" id="WP_167638898.1">
    <property type="nucleotide sequence ID" value="NZ_JAATOP010000010.1"/>
</dbReference>
<evidence type="ECO:0000256" key="9">
    <source>
        <dbReference type="SAM" id="Phobius"/>
    </source>
</evidence>
<keyword evidence="5 8" id="KW-0653">Protein transport</keyword>
<keyword evidence="12" id="KW-1185">Reference proteome</keyword>
<proteinExistence type="inferred from homology"/>
<dbReference type="PANTHER" id="PTHR30625:SF15">
    <property type="entry name" value="BIOPOLYMER TRANSPORT PROTEIN EXBB"/>
    <property type="match status" value="1"/>
</dbReference>
<evidence type="ECO:0000256" key="7">
    <source>
        <dbReference type="ARBA" id="ARBA00023136"/>
    </source>
</evidence>
<evidence type="ECO:0000256" key="5">
    <source>
        <dbReference type="ARBA" id="ARBA00022927"/>
    </source>
</evidence>
<comment type="caution">
    <text evidence="11">The sequence shown here is derived from an EMBL/GenBank/DDBJ whole genome shotgun (WGS) entry which is preliminary data.</text>
</comment>
<evidence type="ECO:0000256" key="1">
    <source>
        <dbReference type="ARBA" id="ARBA00004651"/>
    </source>
</evidence>
<evidence type="ECO:0000256" key="3">
    <source>
        <dbReference type="ARBA" id="ARBA00022475"/>
    </source>
</evidence>
<feature type="domain" description="MotA/TolQ/ExbB proton channel" evidence="10">
    <location>
        <begin position="81"/>
        <end position="201"/>
    </location>
</feature>
<evidence type="ECO:0000256" key="4">
    <source>
        <dbReference type="ARBA" id="ARBA00022692"/>
    </source>
</evidence>
<keyword evidence="7 9" id="KW-0472">Membrane</keyword>
<keyword evidence="3" id="KW-1003">Cell membrane</keyword>
<name>A0ABX0W282_9RHOB</name>
<evidence type="ECO:0000256" key="6">
    <source>
        <dbReference type="ARBA" id="ARBA00022989"/>
    </source>
</evidence>
<dbReference type="PANTHER" id="PTHR30625">
    <property type="entry name" value="PROTEIN TOLQ"/>
    <property type="match status" value="1"/>
</dbReference>
<evidence type="ECO:0000256" key="2">
    <source>
        <dbReference type="ARBA" id="ARBA00022448"/>
    </source>
</evidence>
<dbReference type="EMBL" id="JAATOP010000010">
    <property type="protein sequence ID" value="NIY73517.1"/>
    <property type="molecule type" value="Genomic_DNA"/>
</dbReference>
<feature type="transmembrane region" description="Helical" evidence="9">
    <location>
        <begin position="168"/>
        <end position="189"/>
    </location>
</feature>
<keyword evidence="2 8" id="KW-0813">Transport</keyword>
<dbReference type="Proteomes" id="UP000709466">
    <property type="component" value="Unassembled WGS sequence"/>
</dbReference>